<dbReference type="InterPro" id="IPR051397">
    <property type="entry name" value="Zn-ADH-like_protein"/>
</dbReference>
<evidence type="ECO:0000313" key="3">
    <source>
        <dbReference type="Proteomes" id="UP000184440"/>
    </source>
</evidence>
<name>A0A1M7PHU2_9ACTN</name>
<accession>A0A1M7PHU2</accession>
<protein>
    <submittedName>
        <fullName evidence="2">NADPH2:quinone reductase</fullName>
    </submittedName>
</protein>
<keyword evidence="3" id="KW-1185">Reference proteome</keyword>
<dbReference type="Gene3D" id="3.40.50.720">
    <property type="entry name" value="NAD(P)-binding Rossmann-like Domain"/>
    <property type="match status" value="1"/>
</dbReference>
<dbReference type="CDD" id="cd08241">
    <property type="entry name" value="QOR1"/>
    <property type="match status" value="1"/>
</dbReference>
<dbReference type="PANTHER" id="PTHR43677">
    <property type="entry name" value="SHORT-CHAIN DEHYDROGENASE/REDUCTASE"/>
    <property type="match status" value="1"/>
</dbReference>
<dbReference type="InterPro" id="IPR036291">
    <property type="entry name" value="NAD(P)-bd_dom_sf"/>
</dbReference>
<dbReference type="AlphaFoldDB" id="A0A1M7PHU2"/>
<dbReference type="Gene3D" id="3.90.180.10">
    <property type="entry name" value="Medium-chain alcohol dehydrogenases, catalytic domain"/>
    <property type="match status" value="1"/>
</dbReference>
<dbReference type="RefSeq" id="WP_073256243.1">
    <property type="nucleotide sequence ID" value="NZ_FRCS01000003.1"/>
</dbReference>
<dbReference type="InterPro" id="IPR002364">
    <property type="entry name" value="Quin_OxRdtase/zeta-crystal_CS"/>
</dbReference>
<dbReference type="Proteomes" id="UP000184440">
    <property type="component" value="Unassembled WGS sequence"/>
</dbReference>
<dbReference type="InterPro" id="IPR013149">
    <property type="entry name" value="ADH-like_C"/>
</dbReference>
<dbReference type="PROSITE" id="PS01162">
    <property type="entry name" value="QOR_ZETA_CRYSTAL"/>
    <property type="match status" value="1"/>
</dbReference>
<dbReference type="SUPFAM" id="SSF51735">
    <property type="entry name" value="NAD(P)-binding Rossmann-fold domains"/>
    <property type="match status" value="1"/>
</dbReference>
<gene>
    <name evidence="2" type="ORF">SAMN05443668_103372</name>
</gene>
<dbReference type="OrthoDB" id="4190732at2"/>
<dbReference type="SUPFAM" id="SSF50129">
    <property type="entry name" value="GroES-like"/>
    <property type="match status" value="1"/>
</dbReference>
<proteinExistence type="predicted"/>
<dbReference type="EMBL" id="FRCS01000003">
    <property type="protein sequence ID" value="SHN16610.1"/>
    <property type="molecule type" value="Genomic_DNA"/>
</dbReference>
<organism evidence="2 3">
    <name type="scientific">Cryptosporangium aurantiacum</name>
    <dbReference type="NCBI Taxonomy" id="134849"/>
    <lineage>
        <taxon>Bacteria</taxon>
        <taxon>Bacillati</taxon>
        <taxon>Actinomycetota</taxon>
        <taxon>Actinomycetes</taxon>
        <taxon>Cryptosporangiales</taxon>
        <taxon>Cryptosporangiaceae</taxon>
        <taxon>Cryptosporangium</taxon>
    </lineage>
</organism>
<dbReference type="SMART" id="SM00829">
    <property type="entry name" value="PKS_ER"/>
    <property type="match status" value="1"/>
</dbReference>
<dbReference type="PANTHER" id="PTHR43677:SF4">
    <property type="entry name" value="QUINONE OXIDOREDUCTASE-LIKE PROTEIN 2"/>
    <property type="match status" value="1"/>
</dbReference>
<reference evidence="2 3" key="1">
    <citation type="submission" date="2016-11" db="EMBL/GenBank/DDBJ databases">
        <authorList>
            <person name="Jaros S."/>
            <person name="Januszkiewicz K."/>
            <person name="Wedrychowicz H."/>
        </authorList>
    </citation>
    <scope>NUCLEOTIDE SEQUENCE [LARGE SCALE GENOMIC DNA]</scope>
    <source>
        <strain evidence="2 3">DSM 46144</strain>
    </source>
</reference>
<feature type="domain" description="Enoyl reductase (ER)" evidence="1">
    <location>
        <begin position="11"/>
        <end position="318"/>
    </location>
</feature>
<sequence length="323" mass="33246">MRALVLTALDGPDALRWSEVAAPVSSTRVVIDVRAAGISYPDLLLTQGRYQLKAEAPFVPGSEVAGVVVSAPAGSPWRPGDRVCAATPFGGYAESAVADPAWVWPLPPELSFVEGAALPTNYYTAHFALVRRGRIEVGETVLVLGAAGGVGTAAIQVARALGHRVIAVVHRDGADDFLRGIGADDVVRLRTGWAAKVKELTGGRGVDLVVDPVGGAAFDEAVRVLAPEGRLVVLGFAGGAIPTVKVNRLLFRNVSVVGAGWGELVRADPDALRAVAGAVADLVRAGLRPPPPIIVPMAAGADALRKLGAGEILGKAVLVREGA</sequence>
<dbReference type="GO" id="GO:0008270">
    <property type="term" value="F:zinc ion binding"/>
    <property type="evidence" value="ECO:0007669"/>
    <property type="project" value="InterPro"/>
</dbReference>
<dbReference type="GO" id="GO:0016491">
    <property type="term" value="F:oxidoreductase activity"/>
    <property type="evidence" value="ECO:0007669"/>
    <property type="project" value="InterPro"/>
</dbReference>
<dbReference type="InterPro" id="IPR020843">
    <property type="entry name" value="ER"/>
</dbReference>
<evidence type="ECO:0000259" key="1">
    <source>
        <dbReference type="SMART" id="SM00829"/>
    </source>
</evidence>
<dbReference type="Pfam" id="PF08240">
    <property type="entry name" value="ADH_N"/>
    <property type="match status" value="1"/>
</dbReference>
<dbReference type="InterPro" id="IPR011032">
    <property type="entry name" value="GroES-like_sf"/>
</dbReference>
<dbReference type="Pfam" id="PF00107">
    <property type="entry name" value="ADH_zinc_N"/>
    <property type="match status" value="1"/>
</dbReference>
<dbReference type="InterPro" id="IPR013154">
    <property type="entry name" value="ADH-like_N"/>
</dbReference>
<evidence type="ECO:0000313" key="2">
    <source>
        <dbReference type="EMBL" id="SHN16610.1"/>
    </source>
</evidence>
<dbReference type="STRING" id="134849.SAMN05443668_103372"/>